<dbReference type="InterPro" id="IPR000914">
    <property type="entry name" value="SBP_5_dom"/>
</dbReference>
<dbReference type="AlphaFoldDB" id="Q2FMP5"/>
<evidence type="ECO:0000256" key="3">
    <source>
        <dbReference type="ARBA" id="ARBA00022729"/>
    </source>
</evidence>
<keyword evidence="2" id="KW-0813">Transport</keyword>
<dbReference type="SUPFAM" id="SSF53850">
    <property type="entry name" value="Periplasmic binding protein-like II"/>
    <property type="match status" value="1"/>
</dbReference>
<evidence type="ECO:0000259" key="4">
    <source>
        <dbReference type="Pfam" id="PF00496"/>
    </source>
</evidence>
<evidence type="ECO:0000256" key="1">
    <source>
        <dbReference type="ARBA" id="ARBA00005695"/>
    </source>
</evidence>
<keyword evidence="3" id="KW-0732">Signal</keyword>
<proteinExistence type="inferred from homology"/>
<dbReference type="Gene3D" id="3.10.105.10">
    <property type="entry name" value="Dipeptide-binding Protein, Domain 3"/>
    <property type="match status" value="1"/>
</dbReference>
<dbReference type="GO" id="GO:1904680">
    <property type="term" value="F:peptide transmembrane transporter activity"/>
    <property type="evidence" value="ECO:0007669"/>
    <property type="project" value="TreeGrafter"/>
</dbReference>
<dbReference type="InParanoid" id="Q2FMP5"/>
<protein>
    <submittedName>
        <fullName evidence="5">Extracellular solute-binding protein, family 5</fullName>
    </submittedName>
</protein>
<dbReference type="PANTHER" id="PTHR30290:SF9">
    <property type="entry name" value="OLIGOPEPTIDE-BINDING PROTEIN APPA"/>
    <property type="match status" value="1"/>
</dbReference>
<accession>Q2FMP5</accession>
<dbReference type="EnsemblBacteria" id="ABD39969">
    <property type="protein sequence ID" value="ABD39969"/>
    <property type="gene ID" value="Mhun_0195"/>
</dbReference>
<dbReference type="STRING" id="323259.Mhun_0195"/>
<dbReference type="InterPro" id="IPR030678">
    <property type="entry name" value="Peptide/Ni-bd"/>
</dbReference>
<dbReference type="Gene3D" id="3.40.190.10">
    <property type="entry name" value="Periplasmic binding protein-like II"/>
    <property type="match status" value="1"/>
</dbReference>
<evidence type="ECO:0000313" key="6">
    <source>
        <dbReference type="Proteomes" id="UP000001941"/>
    </source>
</evidence>
<dbReference type="GO" id="GO:0042597">
    <property type="term" value="C:periplasmic space"/>
    <property type="evidence" value="ECO:0007669"/>
    <property type="project" value="UniProtKB-ARBA"/>
</dbReference>
<dbReference type="HOGENOM" id="CLU_017028_8_6_2"/>
<dbReference type="EMBL" id="CP000254">
    <property type="protein sequence ID" value="ABD39969.1"/>
    <property type="molecule type" value="Genomic_DNA"/>
</dbReference>
<reference evidence="6" key="1">
    <citation type="journal article" date="2016" name="Stand. Genomic Sci.">
        <title>Complete genome sequence of Methanospirillum hungatei type strain JF1.</title>
        <authorList>
            <person name="Gunsalus R.P."/>
            <person name="Cook L.E."/>
            <person name="Crable B."/>
            <person name="Rohlin L."/>
            <person name="McDonald E."/>
            <person name="Mouttaki H."/>
            <person name="Sieber J.R."/>
            <person name="Poweleit N."/>
            <person name="Zhou H."/>
            <person name="Lapidus A.L."/>
            <person name="Daligault H.E."/>
            <person name="Land M."/>
            <person name="Gilna P."/>
            <person name="Ivanova N."/>
            <person name="Kyrpides N."/>
            <person name="Culley D.E."/>
            <person name="McInerney M.J."/>
        </authorList>
    </citation>
    <scope>NUCLEOTIDE SEQUENCE [LARGE SCALE GENOMIC DNA]</scope>
    <source>
        <strain evidence="6">ATCC 27890 / DSM 864 / NBRC 100397 / JF-1</strain>
    </source>
</reference>
<dbReference type="InterPro" id="IPR023765">
    <property type="entry name" value="SBP_5_CS"/>
</dbReference>
<organism evidence="5 6">
    <name type="scientific">Methanospirillum hungatei JF-1 (strain ATCC 27890 / DSM 864 / NBRC 100397 / JF-1)</name>
    <dbReference type="NCBI Taxonomy" id="323259"/>
    <lineage>
        <taxon>Archaea</taxon>
        <taxon>Methanobacteriati</taxon>
        <taxon>Methanobacteriota</taxon>
        <taxon>Stenosarchaea group</taxon>
        <taxon>Methanomicrobia</taxon>
        <taxon>Methanomicrobiales</taxon>
        <taxon>Methanospirillaceae</taxon>
        <taxon>Methanospirillum</taxon>
    </lineage>
</organism>
<evidence type="ECO:0000256" key="2">
    <source>
        <dbReference type="ARBA" id="ARBA00022448"/>
    </source>
</evidence>
<dbReference type="KEGG" id="mhu:Mhun_0195"/>
<dbReference type="PROSITE" id="PS01040">
    <property type="entry name" value="SBP_BACTERIAL_5"/>
    <property type="match status" value="1"/>
</dbReference>
<dbReference type="eggNOG" id="arCOG01534">
    <property type="taxonomic scope" value="Archaea"/>
</dbReference>
<dbReference type="GO" id="GO:0043190">
    <property type="term" value="C:ATP-binding cassette (ABC) transporter complex"/>
    <property type="evidence" value="ECO:0007669"/>
    <property type="project" value="InterPro"/>
</dbReference>
<sequence>MIKKIIAGVFLVLLLIGTCGLVYADGKTVVIGLSEEPTDLNPIRSAGNAVFYDVIKVFNGLIKSDNNLEMIGDLASSWEQPDPTTIIFHLRDGVKWHDGTEFTADDVKFTYDLMTSGENVAVFPTSGEYSIISSVDVVDKKTVKFTLKEASVPFMEWLALPILPKHILAGQDLSSTEFWQKPVGTGPYVFDSWNKGEEIIFKANPNYFGDKPKIETVRYIILPDENSRINLLKSGDVQAIKILPKSSKALEGQAGVKIISNPSANWYGINLPYILPQFKDTAVHQAIAYALNKKLMVDTIFAGHAVPAYGPYRKESWVYNPAIEFNQDVEKAKKLLDDAGWKPGKDGIREKDGVKLEFELLYVATSEERKDLAVAVASDLEKIGIRAIPTSKANWDELNQNVFHNNAVIMAFGSPFDPDNNNYQIYHSSYIGNGWNNPAGYCNPEVDRLLEQGRTTSDREERKKIYGQYQKILSEDQPTPQILFSNYVFAVSDKLTGLVPRMGPHGSMGGINGELWWNIEEWDIRS</sequence>
<feature type="domain" description="Solute-binding protein family 5" evidence="4">
    <location>
        <begin position="70"/>
        <end position="431"/>
    </location>
</feature>
<dbReference type="GeneID" id="3923564"/>
<dbReference type="RefSeq" id="WP_011447264.1">
    <property type="nucleotide sequence ID" value="NC_007796.1"/>
</dbReference>
<dbReference type="PIRSF" id="PIRSF002741">
    <property type="entry name" value="MppA"/>
    <property type="match status" value="1"/>
</dbReference>
<evidence type="ECO:0000313" key="5">
    <source>
        <dbReference type="EMBL" id="ABD39969.1"/>
    </source>
</evidence>
<dbReference type="PANTHER" id="PTHR30290">
    <property type="entry name" value="PERIPLASMIC BINDING COMPONENT OF ABC TRANSPORTER"/>
    <property type="match status" value="1"/>
</dbReference>
<dbReference type="CDD" id="cd08518">
    <property type="entry name" value="PBP2_NikA_DppA_OppA_like_19"/>
    <property type="match status" value="1"/>
</dbReference>
<dbReference type="Gene3D" id="3.90.76.10">
    <property type="entry name" value="Dipeptide-binding Protein, Domain 1"/>
    <property type="match status" value="1"/>
</dbReference>
<dbReference type="OrthoDB" id="131563at2157"/>
<name>Q2FMP5_METHJ</name>
<dbReference type="InterPro" id="IPR039424">
    <property type="entry name" value="SBP_5"/>
</dbReference>
<dbReference type="Pfam" id="PF00496">
    <property type="entry name" value="SBP_bac_5"/>
    <property type="match status" value="1"/>
</dbReference>
<dbReference type="Proteomes" id="UP000001941">
    <property type="component" value="Chromosome"/>
</dbReference>
<keyword evidence="6" id="KW-1185">Reference proteome</keyword>
<gene>
    <name evidence="5" type="ordered locus">Mhun_0195</name>
</gene>
<comment type="similarity">
    <text evidence="1">Belongs to the bacterial solute-binding protein 5 family.</text>
</comment>
<dbReference type="GO" id="GO:0015833">
    <property type="term" value="P:peptide transport"/>
    <property type="evidence" value="ECO:0007669"/>
    <property type="project" value="TreeGrafter"/>
</dbReference>